<comment type="similarity">
    <text evidence="1">Belongs to the 'GDSL' lipolytic enzyme family.</text>
</comment>
<dbReference type="SUPFAM" id="SSF52266">
    <property type="entry name" value="SGNH hydrolase"/>
    <property type="match status" value="1"/>
</dbReference>
<feature type="non-terminal residue" evidence="2">
    <location>
        <position position="1"/>
    </location>
</feature>
<protein>
    <recommendedName>
        <fullName evidence="4">GDSL esterase/lipase</fullName>
    </recommendedName>
</protein>
<dbReference type="InterPro" id="IPR050592">
    <property type="entry name" value="GDSL_lipolytic_enzyme"/>
</dbReference>
<sequence length="242" mass="26281">MANTAQCTRVIPLWRQVEMFREYKARLAEHLGAAEAGAVLSGAVYAVSIGTNDFIENYFALTTTRFLEFTLPEYTDYLVGLARGFLAELYALGARKIGFTGLGAMGCLPLERARRPRPGLGLGAGGGCDEDLNAAARAFNAALRDMVDELRGELPGADVRVAEVYDFFEGVVRAPARYGFARADVGCCGTGRFEMGYGCSAWDPRTCADAGKFVFWDAVHPSERANQIVAEHLFNTTFGAFD</sequence>
<dbReference type="OrthoDB" id="1600564at2759"/>
<dbReference type="Proteomes" id="UP000324897">
    <property type="component" value="Chromosome 1"/>
</dbReference>
<name>A0A5J9V447_9POAL</name>
<accession>A0A5J9V447</accession>
<dbReference type="EMBL" id="RWGY01000011">
    <property type="protein sequence ID" value="TVU30151.1"/>
    <property type="molecule type" value="Genomic_DNA"/>
</dbReference>
<dbReference type="PANTHER" id="PTHR45642">
    <property type="entry name" value="GDSL ESTERASE/LIPASE EXL3"/>
    <property type="match status" value="1"/>
</dbReference>
<evidence type="ECO:0008006" key="4">
    <source>
        <dbReference type="Google" id="ProtNLM"/>
    </source>
</evidence>
<organism evidence="2 3">
    <name type="scientific">Eragrostis curvula</name>
    <name type="common">weeping love grass</name>
    <dbReference type="NCBI Taxonomy" id="38414"/>
    <lineage>
        <taxon>Eukaryota</taxon>
        <taxon>Viridiplantae</taxon>
        <taxon>Streptophyta</taxon>
        <taxon>Embryophyta</taxon>
        <taxon>Tracheophyta</taxon>
        <taxon>Spermatophyta</taxon>
        <taxon>Magnoliopsida</taxon>
        <taxon>Liliopsida</taxon>
        <taxon>Poales</taxon>
        <taxon>Poaceae</taxon>
        <taxon>PACMAD clade</taxon>
        <taxon>Chloridoideae</taxon>
        <taxon>Eragrostideae</taxon>
        <taxon>Eragrostidinae</taxon>
        <taxon>Eragrostis</taxon>
    </lineage>
</organism>
<evidence type="ECO:0000313" key="2">
    <source>
        <dbReference type="EMBL" id="TVU30151.1"/>
    </source>
</evidence>
<dbReference type="InterPro" id="IPR001087">
    <property type="entry name" value="GDSL"/>
</dbReference>
<comment type="caution">
    <text evidence="2">The sequence shown here is derived from an EMBL/GenBank/DDBJ whole genome shotgun (WGS) entry which is preliminary data.</text>
</comment>
<dbReference type="Pfam" id="PF00657">
    <property type="entry name" value="Lipase_GDSL"/>
    <property type="match status" value="1"/>
</dbReference>
<dbReference type="InterPro" id="IPR036514">
    <property type="entry name" value="SGNH_hydro_sf"/>
</dbReference>
<evidence type="ECO:0000313" key="3">
    <source>
        <dbReference type="Proteomes" id="UP000324897"/>
    </source>
</evidence>
<reference evidence="2 3" key="1">
    <citation type="journal article" date="2019" name="Sci. Rep.">
        <title>A high-quality genome of Eragrostis curvula grass provides insights into Poaceae evolution and supports new strategies to enhance forage quality.</title>
        <authorList>
            <person name="Carballo J."/>
            <person name="Santos B.A.C.M."/>
            <person name="Zappacosta D."/>
            <person name="Garbus I."/>
            <person name="Selva J.P."/>
            <person name="Gallo C.A."/>
            <person name="Diaz A."/>
            <person name="Albertini E."/>
            <person name="Caccamo M."/>
            <person name="Echenique V."/>
        </authorList>
    </citation>
    <scope>NUCLEOTIDE SEQUENCE [LARGE SCALE GENOMIC DNA]</scope>
    <source>
        <strain evidence="3">cv. Victoria</strain>
        <tissue evidence="2">Leaf</tissue>
    </source>
</reference>
<dbReference type="Gramene" id="TVU30151">
    <property type="protein sequence ID" value="TVU30151"/>
    <property type="gene ID" value="EJB05_21760"/>
</dbReference>
<gene>
    <name evidence="2" type="ORF">EJB05_21760</name>
</gene>
<evidence type="ECO:0000256" key="1">
    <source>
        <dbReference type="ARBA" id="ARBA00008668"/>
    </source>
</evidence>
<dbReference type="Gene3D" id="3.40.50.1110">
    <property type="entry name" value="SGNH hydrolase"/>
    <property type="match status" value="1"/>
</dbReference>
<keyword evidence="3" id="KW-1185">Reference proteome</keyword>
<dbReference type="GO" id="GO:0016788">
    <property type="term" value="F:hydrolase activity, acting on ester bonds"/>
    <property type="evidence" value="ECO:0007669"/>
    <property type="project" value="InterPro"/>
</dbReference>
<dbReference type="AlphaFoldDB" id="A0A5J9V447"/>
<proteinExistence type="inferred from homology"/>
<dbReference type="PANTHER" id="PTHR45642:SF62">
    <property type="entry name" value="OS02G0458900 PROTEIN"/>
    <property type="match status" value="1"/>
</dbReference>